<dbReference type="Pfam" id="PF17820">
    <property type="entry name" value="PDZ_6"/>
    <property type="match status" value="2"/>
</dbReference>
<evidence type="ECO:0000313" key="5">
    <source>
        <dbReference type="Proteomes" id="UP000319908"/>
    </source>
</evidence>
<evidence type="ECO:0000256" key="1">
    <source>
        <dbReference type="ARBA" id="ARBA00010541"/>
    </source>
</evidence>
<dbReference type="GO" id="GO:0012501">
    <property type="term" value="P:programmed cell death"/>
    <property type="evidence" value="ECO:0007669"/>
    <property type="project" value="TreeGrafter"/>
</dbReference>
<proteinExistence type="inferred from homology"/>
<gene>
    <name evidence="4" type="ORF">Poly21_34280</name>
</gene>
<dbReference type="AlphaFoldDB" id="A0A5C6BVB2"/>
<dbReference type="PANTHER" id="PTHR22939:SF129">
    <property type="entry name" value="SERINE PROTEASE HTRA2, MITOCHONDRIAL"/>
    <property type="match status" value="1"/>
</dbReference>
<dbReference type="GO" id="GO:0006508">
    <property type="term" value="P:proteolysis"/>
    <property type="evidence" value="ECO:0007669"/>
    <property type="project" value="TreeGrafter"/>
</dbReference>
<dbReference type="EMBL" id="SJPU01000002">
    <property type="protein sequence ID" value="TWU16223.1"/>
    <property type="molecule type" value="Genomic_DNA"/>
</dbReference>
<dbReference type="GO" id="GO:0004252">
    <property type="term" value="F:serine-type endopeptidase activity"/>
    <property type="evidence" value="ECO:0007669"/>
    <property type="project" value="TreeGrafter"/>
</dbReference>
<dbReference type="SUPFAM" id="SSF50156">
    <property type="entry name" value="PDZ domain-like"/>
    <property type="match status" value="2"/>
</dbReference>
<name>A0A5C6BVB2_9BACT</name>
<dbReference type="PROSITE" id="PS50106">
    <property type="entry name" value="PDZ"/>
    <property type="match status" value="1"/>
</dbReference>
<accession>A0A5C6BVB2</accession>
<evidence type="ECO:0000313" key="4">
    <source>
        <dbReference type="EMBL" id="TWU16223.1"/>
    </source>
</evidence>
<dbReference type="Proteomes" id="UP000319908">
    <property type="component" value="Unassembled WGS sequence"/>
</dbReference>
<sequence length="343" mass="36915">MTFPLHPRLPFMLIAALALPWGPTLMQVPTLAQDIPNVQSTALIVDGRVENVFESTHGNLIQILVRRSEVPRLDALVETSYPAPGQYVYAHVSDPRTGISQRGRELAMPKPNSTIRAYLAVGQSGRWQASGDDWFEENPRDESVGGNSSQPNTPEIGITAQRVSVSEQSALKVIRVTPNSPAANSGIEPGDILVEANRVALESEDQLATAYRDSRGEFSLTVRDVRTGRDVLVQVATRSPSVRSGLTPRATTRTDGMQALGVTTELAFLNGEAVVKVTEVQPNSPASRSGLQAGLLILKANGESIESPADLSAAEQSSRGRLELIVVDPKDNGKTPRTVRVTL</sequence>
<dbReference type="RefSeq" id="WP_302119164.1">
    <property type="nucleotide sequence ID" value="NZ_SJPU01000002.1"/>
</dbReference>
<comment type="similarity">
    <text evidence="1">Belongs to the peptidase S1C family.</text>
</comment>
<evidence type="ECO:0000259" key="3">
    <source>
        <dbReference type="PROSITE" id="PS50106"/>
    </source>
</evidence>
<organism evidence="4 5">
    <name type="scientific">Allorhodopirellula heiligendammensis</name>
    <dbReference type="NCBI Taxonomy" id="2714739"/>
    <lineage>
        <taxon>Bacteria</taxon>
        <taxon>Pseudomonadati</taxon>
        <taxon>Planctomycetota</taxon>
        <taxon>Planctomycetia</taxon>
        <taxon>Pirellulales</taxon>
        <taxon>Pirellulaceae</taxon>
        <taxon>Allorhodopirellula</taxon>
    </lineage>
</organism>
<protein>
    <submittedName>
        <fullName evidence="4">Serine endoprotease</fullName>
    </submittedName>
</protein>
<dbReference type="InterPro" id="IPR041489">
    <property type="entry name" value="PDZ_6"/>
</dbReference>
<feature type="domain" description="PDZ" evidence="3">
    <location>
        <begin position="155"/>
        <end position="226"/>
    </location>
</feature>
<dbReference type="InterPro" id="IPR001478">
    <property type="entry name" value="PDZ"/>
</dbReference>
<feature type="region of interest" description="Disordered" evidence="2">
    <location>
        <begin position="130"/>
        <end position="155"/>
    </location>
</feature>
<evidence type="ECO:0000256" key="2">
    <source>
        <dbReference type="SAM" id="MobiDB-lite"/>
    </source>
</evidence>
<reference evidence="4 5" key="1">
    <citation type="journal article" date="2020" name="Antonie Van Leeuwenhoek">
        <title>Rhodopirellula heiligendammensis sp. nov., Rhodopirellula pilleata sp. nov., and Rhodopirellula solitaria sp. nov. isolated from natural or artificial marine surfaces in Northern Germany and California, USA, and emended description of the genus Rhodopirellula.</title>
        <authorList>
            <person name="Kallscheuer N."/>
            <person name="Wiegand S."/>
            <person name="Jogler M."/>
            <person name="Boedeker C."/>
            <person name="Peeters S.H."/>
            <person name="Rast P."/>
            <person name="Heuer A."/>
            <person name="Jetten M.S.M."/>
            <person name="Rohde M."/>
            <person name="Jogler C."/>
        </authorList>
    </citation>
    <scope>NUCLEOTIDE SEQUENCE [LARGE SCALE GENOMIC DNA]</scope>
    <source>
        <strain evidence="4 5">Poly21</strain>
    </source>
</reference>
<comment type="caution">
    <text evidence="4">The sequence shown here is derived from an EMBL/GenBank/DDBJ whole genome shotgun (WGS) entry which is preliminary data.</text>
</comment>
<dbReference type="Gene3D" id="2.30.42.10">
    <property type="match status" value="2"/>
</dbReference>
<keyword evidence="5" id="KW-1185">Reference proteome</keyword>
<dbReference type="PANTHER" id="PTHR22939">
    <property type="entry name" value="SERINE PROTEASE FAMILY S1C HTRA-RELATED"/>
    <property type="match status" value="1"/>
</dbReference>
<dbReference type="SMART" id="SM00228">
    <property type="entry name" value="PDZ"/>
    <property type="match status" value="2"/>
</dbReference>
<dbReference type="InterPro" id="IPR036034">
    <property type="entry name" value="PDZ_sf"/>
</dbReference>